<organism evidence="1 2">
    <name type="scientific">Cryptotermes secundus</name>
    <dbReference type="NCBI Taxonomy" id="105785"/>
    <lineage>
        <taxon>Eukaryota</taxon>
        <taxon>Metazoa</taxon>
        <taxon>Ecdysozoa</taxon>
        <taxon>Arthropoda</taxon>
        <taxon>Hexapoda</taxon>
        <taxon>Insecta</taxon>
        <taxon>Pterygota</taxon>
        <taxon>Neoptera</taxon>
        <taxon>Polyneoptera</taxon>
        <taxon>Dictyoptera</taxon>
        <taxon>Blattodea</taxon>
        <taxon>Blattoidea</taxon>
        <taxon>Termitoidae</taxon>
        <taxon>Kalotermitidae</taxon>
        <taxon>Cryptotermitinae</taxon>
        <taxon>Cryptotermes</taxon>
    </lineage>
</organism>
<protein>
    <submittedName>
        <fullName evidence="1">Uncharacterized protein</fullName>
    </submittedName>
</protein>
<dbReference type="InParanoid" id="A0A2J7QZ43"/>
<dbReference type="AlphaFoldDB" id="A0A2J7QZ43"/>
<dbReference type="EMBL" id="NEVH01009080">
    <property type="protein sequence ID" value="PNF33835.1"/>
    <property type="molecule type" value="Genomic_DNA"/>
</dbReference>
<sequence>MTCLNCFFYSHATSASPLFQSGEFSNDWESRKASPGRKLLLSVKELARRAPG</sequence>
<evidence type="ECO:0000313" key="2">
    <source>
        <dbReference type="Proteomes" id="UP000235965"/>
    </source>
</evidence>
<reference evidence="1 2" key="1">
    <citation type="submission" date="2017-12" db="EMBL/GenBank/DDBJ databases">
        <title>Hemimetabolous genomes reveal molecular basis of termite eusociality.</title>
        <authorList>
            <person name="Harrison M.C."/>
            <person name="Jongepier E."/>
            <person name="Robertson H.M."/>
            <person name="Arning N."/>
            <person name="Bitard-Feildel T."/>
            <person name="Chao H."/>
            <person name="Childers C.P."/>
            <person name="Dinh H."/>
            <person name="Doddapaneni H."/>
            <person name="Dugan S."/>
            <person name="Gowin J."/>
            <person name="Greiner C."/>
            <person name="Han Y."/>
            <person name="Hu H."/>
            <person name="Hughes D.S.T."/>
            <person name="Huylmans A.-K."/>
            <person name="Kemena C."/>
            <person name="Kremer L.P.M."/>
            <person name="Lee S.L."/>
            <person name="Lopez-Ezquerra A."/>
            <person name="Mallet L."/>
            <person name="Monroy-Kuhn J.M."/>
            <person name="Moser A."/>
            <person name="Murali S.C."/>
            <person name="Muzny D.M."/>
            <person name="Otani S."/>
            <person name="Piulachs M.-D."/>
            <person name="Poelchau M."/>
            <person name="Qu J."/>
            <person name="Schaub F."/>
            <person name="Wada-Katsumata A."/>
            <person name="Worley K.C."/>
            <person name="Xie Q."/>
            <person name="Ylla G."/>
            <person name="Poulsen M."/>
            <person name="Gibbs R.A."/>
            <person name="Schal C."/>
            <person name="Richards S."/>
            <person name="Belles X."/>
            <person name="Korb J."/>
            <person name="Bornberg-Bauer E."/>
        </authorList>
    </citation>
    <scope>NUCLEOTIDE SEQUENCE [LARGE SCALE GENOMIC DNA]</scope>
    <source>
        <tissue evidence="1">Whole body</tissue>
    </source>
</reference>
<dbReference type="Proteomes" id="UP000235965">
    <property type="component" value="Unassembled WGS sequence"/>
</dbReference>
<proteinExistence type="predicted"/>
<keyword evidence="2" id="KW-1185">Reference proteome</keyword>
<name>A0A2J7QZ43_9NEOP</name>
<gene>
    <name evidence="1" type="ORF">B7P43_G08596</name>
</gene>
<evidence type="ECO:0000313" key="1">
    <source>
        <dbReference type="EMBL" id="PNF33835.1"/>
    </source>
</evidence>
<accession>A0A2J7QZ43</accession>
<comment type="caution">
    <text evidence="1">The sequence shown here is derived from an EMBL/GenBank/DDBJ whole genome shotgun (WGS) entry which is preliminary data.</text>
</comment>